<sequence length="61" mass="7354">ECTEEYTFKMCGNCGWVDRNLGEKKFRCVSYRTNMDRDFNGTRNILLKSQLNPYRTRLFAY</sequence>
<dbReference type="AlphaFoldDB" id="A0A397W5M1"/>
<gene>
    <name evidence="3" type="ORF">C2G38_1951611</name>
</gene>
<name>A0A397W5M1_9GLOM</name>
<feature type="non-terminal residue" evidence="3">
    <location>
        <position position="1"/>
    </location>
</feature>
<dbReference type="InterPro" id="IPR010095">
    <property type="entry name" value="Cas12f1-like_TNB"/>
</dbReference>
<proteinExistence type="predicted"/>
<keyword evidence="1" id="KW-0238">DNA-binding</keyword>
<evidence type="ECO:0000259" key="2">
    <source>
        <dbReference type="Pfam" id="PF07282"/>
    </source>
</evidence>
<feature type="domain" description="Cas12f1-like TNB" evidence="2">
    <location>
        <begin position="3"/>
        <end position="45"/>
    </location>
</feature>
<evidence type="ECO:0000256" key="1">
    <source>
        <dbReference type="ARBA" id="ARBA00023125"/>
    </source>
</evidence>
<keyword evidence="4" id="KW-1185">Reference proteome</keyword>
<dbReference type="EMBL" id="QKWP01000060">
    <property type="protein sequence ID" value="RIB28619.1"/>
    <property type="molecule type" value="Genomic_DNA"/>
</dbReference>
<dbReference type="OrthoDB" id="2413960at2759"/>
<evidence type="ECO:0000313" key="3">
    <source>
        <dbReference type="EMBL" id="RIB28619.1"/>
    </source>
</evidence>
<protein>
    <recommendedName>
        <fullName evidence="2">Cas12f1-like TNB domain-containing protein</fullName>
    </recommendedName>
</protein>
<dbReference type="GO" id="GO:0003677">
    <property type="term" value="F:DNA binding"/>
    <property type="evidence" value="ECO:0007669"/>
    <property type="project" value="UniProtKB-KW"/>
</dbReference>
<comment type="caution">
    <text evidence="3">The sequence shown here is derived from an EMBL/GenBank/DDBJ whole genome shotgun (WGS) entry which is preliminary data.</text>
</comment>
<organism evidence="3 4">
    <name type="scientific">Gigaspora rosea</name>
    <dbReference type="NCBI Taxonomy" id="44941"/>
    <lineage>
        <taxon>Eukaryota</taxon>
        <taxon>Fungi</taxon>
        <taxon>Fungi incertae sedis</taxon>
        <taxon>Mucoromycota</taxon>
        <taxon>Glomeromycotina</taxon>
        <taxon>Glomeromycetes</taxon>
        <taxon>Diversisporales</taxon>
        <taxon>Gigasporaceae</taxon>
        <taxon>Gigaspora</taxon>
    </lineage>
</organism>
<reference evidence="3 4" key="1">
    <citation type="submission" date="2018-06" db="EMBL/GenBank/DDBJ databases">
        <title>Comparative genomics reveals the genomic features of Rhizophagus irregularis, R. cerebriforme, R. diaphanum and Gigaspora rosea, and their symbiotic lifestyle signature.</title>
        <authorList>
            <person name="Morin E."/>
            <person name="San Clemente H."/>
            <person name="Chen E.C.H."/>
            <person name="De La Providencia I."/>
            <person name="Hainaut M."/>
            <person name="Kuo A."/>
            <person name="Kohler A."/>
            <person name="Murat C."/>
            <person name="Tang N."/>
            <person name="Roy S."/>
            <person name="Loubradou J."/>
            <person name="Henrissat B."/>
            <person name="Grigoriev I.V."/>
            <person name="Corradi N."/>
            <person name="Roux C."/>
            <person name="Martin F.M."/>
        </authorList>
    </citation>
    <scope>NUCLEOTIDE SEQUENCE [LARGE SCALE GENOMIC DNA]</scope>
    <source>
        <strain evidence="3 4">DAOM 194757</strain>
    </source>
</reference>
<dbReference type="Proteomes" id="UP000266673">
    <property type="component" value="Unassembled WGS sequence"/>
</dbReference>
<evidence type="ECO:0000313" key="4">
    <source>
        <dbReference type="Proteomes" id="UP000266673"/>
    </source>
</evidence>
<dbReference type="Pfam" id="PF07282">
    <property type="entry name" value="Cas12f1-like_TNB"/>
    <property type="match status" value="1"/>
</dbReference>
<accession>A0A397W5M1</accession>